<feature type="region of interest" description="Disordered" evidence="1">
    <location>
        <begin position="116"/>
        <end position="142"/>
    </location>
</feature>
<dbReference type="Proteomes" id="UP000257109">
    <property type="component" value="Unassembled WGS sequence"/>
</dbReference>
<evidence type="ECO:0000313" key="2">
    <source>
        <dbReference type="EMBL" id="RDX90918.1"/>
    </source>
</evidence>
<evidence type="ECO:0000313" key="3">
    <source>
        <dbReference type="Proteomes" id="UP000257109"/>
    </source>
</evidence>
<gene>
    <name evidence="2" type="ORF">CR513_27174</name>
</gene>
<comment type="caution">
    <text evidence="2">The sequence shown here is derived from an EMBL/GenBank/DDBJ whole genome shotgun (WGS) entry which is preliminary data.</text>
</comment>
<organism evidence="2 3">
    <name type="scientific">Mucuna pruriens</name>
    <name type="common">Velvet bean</name>
    <name type="synonym">Dolichos pruriens</name>
    <dbReference type="NCBI Taxonomy" id="157652"/>
    <lineage>
        <taxon>Eukaryota</taxon>
        <taxon>Viridiplantae</taxon>
        <taxon>Streptophyta</taxon>
        <taxon>Embryophyta</taxon>
        <taxon>Tracheophyta</taxon>
        <taxon>Spermatophyta</taxon>
        <taxon>Magnoliopsida</taxon>
        <taxon>eudicotyledons</taxon>
        <taxon>Gunneridae</taxon>
        <taxon>Pentapetalae</taxon>
        <taxon>rosids</taxon>
        <taxon>fabids</taxon>
        <taxon>Fabales</taxon>
        <taxon>Fabaceae</taxon>
        <taxon>Papilionoideae</taxon>
        <taxon>50 kb inversion clade</taxon>
        <taxon>NPAAA clade</taxon>
        <taxon>indigoferoid/millettioid clade</taxon>
        <taxon>Phaseoleae</taxon>
        <taxon>Mucuna</taxon>
    </lineage>
</organism>
<sequence length="186" mass="21455">METSFPSTTSCFAAHLPKLASGATKVAYLKAFTNPLQYSNSLLRLLRPLWHPKCFQVPWCCHAWFRPPKKDDDENYRYAPVMFGKVESDKPDRGSKDDAKESKMLLKHVRIPKITHDTKAKPEVKKAQGSGPRTGEERGPNEEILKEDDKEIIIERMLVMVKTNWHWVKDAKRDDCEPGHENHFPL</sequence>
<keyword evidence="3" id="KW-1185">Reference proteome</keyword>
<dbReference type="STRING" id="157652.A0A371GK36"/>
<proteinExistence type="predicted"/>
<protein>
    <submittedName>
        <fullName evidence="2">Uncharacterized protein</fullName>
    </submittedName>
</protein>
<dbReference type="EMBL" id="QJKJ01005252">
    <property type="protein sequence ID" value="RDX90918.1"/>
    <property type="molecule type" value="Genomic_DNA"/>
</dbReference>
<dbReference type="AlphaFoldDB" id="A0A371GK36"/>
<feature type="non-terminal residue" evidence="2">
    <location>
        <position position="1"/>
    </location>
</feature>
<accession>A0A371GK36</accession>
<name>A0A371GK36_MUCPR</name>
<feature type="compositionally biased region" description="Basic and acidic residues" evidence="1">
    <location>
        <begin position="116"/>
        <end position="126"/>
    </location>
</feature>
<evidence type="ECO:0000256" key="1">
    <source>
        <dbReference type="SAM" id="MobiDB-lite"/>
    </source>
</evidence>
<reference evidence="2" key="1">
    <citation type="submission" date="2018-05" db="EMBL/GenBank/DDBJ databases">
        <title>Draft genome of Mucuna pruriens seed.</title>
        <authorList>
            <person name="Nnadi N.E."/>
            <person name="Vos R."/>
            <person name="Hasami M.H."/>
            <person name="Devisetty U.K."/>
            <person name="Aguiy J.C."/>
        </authorList>
    </citation>
    <scope>NUCLEOTIDE SEQUENCE [LARGE SCALE GENOMIC DNA]</scope>
    <source>
        <strain evidence="2">JCA_2017</strain>
    </source>
</reference>